<keyword evidence="4" id="KW-1185">Reference proteome</keyword>
<accession>A0A1C5IG85</accession>
<dbReference type="EMBL" id="LT607750">
    <property type="protein sequence ID" value="SCG57448.1"/>
    <property type="molecule type" value="Genomic_DNA"/>
</dbReference>
<evidence type="ECO:0000256" key="1">
    <source>
        <dbReference type="SAM" id="MobiDB-lite"/>
    </source>
</evidence>
<feature type="compositionally biased region" description="Basic and acidic residues" evidence="1">
    <location>
        <begin position="180"/>
        <end position="190"/>
    </location>
</feature>
<gene>
    <name evidence="3" type="ORF">GA0070609_3313</name>
</gene>
<evidence type="ECO:0000256" key="2">
    <source>
        <dbReference type="SAM" id="Phobius"/>
    </source>
</evidence>
<feature type="region of interest" description="Disordered" evidence="1">
    <location>
        <begin position="180"/>
        <end position="214"/>
    </location>
</feature>
<keyword evidence="2" id="KW-1133">Transmembrane helix</keyword>
<protein>
    <recommendedName>
        <fullName evidence="5">CU044_5270 family protein</fullName>
    </recommendedName>
</protein>
<evidence type="ECO:0000313" key="4">
    <source>
        <dbReference type="Proteomes" id="UP000198217"/>
    </source>
</evidence>
<organism evidence="3 4">
    <name type="scientific">Micromonospora echinaurantiaca</name>
    <dbReference type="NCBI Taxonomy" id="47857"/>
    <lineage>
        <taxon>Bacteria</taxon>
        <taxon>Bacillati</taxon>
        <taxon>Actinomycetota</taxon>
        <taxon>Actinomycetes</taxon>
        <taxon>Micromonosporales</taxon>
        <taxon>Micromonosporaceae</taxon>
        <taxon>Micromonospora</taxon>
    </lineage>
</organism>
<sequence>MIRRVRREVSQLLGPLDPAQGGETLVGATGRQVDLQRIMSSGNRGPDRPRLGLTRRRLVLAAAVTAAAGTAAATGTSLLGPAPNPALAATPAPLAFKRPANAWPAEKILRDIAGRAEHSTDEPRGGEDEHLVIVSWDLWTQVDGKRVTSAVVPARRESWRGPDDSGRVVSSYETPIFRSKEDRKTWERDGSPGATAERQTTDFPTGQFPAIWKEQPPTDLASLTEWLARGHPTENGPAEAIVAITDLARERVLGPSTRANVLRVLATLPGLAYDGEVTDRAGRRGEAFSIESSFSGLPTRYTVIVEPATGHLLSYEQMLTQTAGKLNVRIPAVIGYEMYQKSNYADRPN</sequence>
<evidence type="ECO:0008006" key="5">
    <source>
        <dbReference type="Google" id="ProtNLM"/>
    </source>
</evidence>
<evidence type="ECO:0000313" key="3">
    <source>
        <dbReference type="EMBL" id="SCG57448.1"/>
    </source>
</evidence>
<proteinExistence type="predicted"/>
<dbReference type="NCBIfam" id="NF038083">
    <property type="entry name" value="CU044_5270_fam"/>
    <property type="match status" value="1"/>
</dbReference>
<dbReference type="Proteomes" id="UP000198217">
    <property type="component" value="Chromosome I"/>
</dbReference>
<keyword evidence="2" id="KW-0472">Membrane</keyword>
<dbReference type="AlphaFoldDB" id="A0A1C5IG85"/>
<name>A0A1C5IG85_9ACTN</name>
<dbReference type="InterPro" id="IPR047789">
    <property type="entry name" value="CU044_5270-like"/>
</dbReference>
<feature type="transmembrane region" description="Helical" evidence="2">
    <location>
        <begin position="58"/>
        <end position="79"/>
    </location>
</feature>
<dbReference type="InterPro" id="IPR006311">
    <property type="entry name" value="TAT_signal"/>
</dbReference>
<dbReference type="PROSITE" id="PS51318">
    <property type="entry name" value="TAT"/>
    <property type="match status" value="1"/>
</dbReference>
<reference evidence="3 4" key="1">
    <citation type="submission" date="2016-06" db="EMBL/GenBank/DDBJ databases">
        <authorList>
            <person name="Kjaerup R.B."/>
            <person name="Dalgaard T.S."/>
            <person name="Juul-Madsen H.R."/>
        </authorList>
    </citation>
    <scope>NUCLEOTIDE SEQUENCE [LARGE SCALE GENOMIC DNA]</scope>
    <source>
        <strain evidence="3 4">DSM 43904</strain>
    </source>
</reference>
<keyword evidence="2" id="KW-0812">Transmembrane</keyword>